<reference evidence="4" key="1">
    <citation type="journal article" date="2020" name="mSystems">
        <title>Genome- and Community-Level Interaction Insights into Carbon Utilization and Element Cycling Functions of Hydrothermarchaeota in Hydrothermal Sediment.</title>
        <authorList>
            <person name="Zhou Z."/>
            <person name="Liu Y."/>
            <person name="Xu W."/>
            <person name="Pan J."/>
            <person name="Luo Z.H."/>
            <person name="Li M."/>
        </authorList>
    </citation>
    <scope>NUCLEOTIDE SEQUENCE [LARGE SCALE GENOMIC DNA]</scope>
    <source>
        <strain evidence="4">HyVt-570</strain>
    </source>
</reference>
<dbReference type="GO" id="GO:0009253">
    <property type="term" value="P:peptidoglycan catabolic process"/>
    <property type="evidence" value="ECO:0007669"/>
    <property type="project" value="InterPro"/>
</dbReference>
<protein>
    <recommendedName>
        <fullName evidence="3">MurNAc-LAA domain-containing protein</fullName>
    </recommendedName>
</protein>
<dbReference type="PANTHER" id="PTHR30404:SF0">
    <property type="entry name" value="N-ACETYLMURAMOYL-L-ALANINE AMIDASE AMIC"/>
    <property type="match status" value="1"/>
</dbReference>
<keyword evidence="2" id="KW-0732">Signal</keyword>
<evidence type="ECO:0000259" key="3">
    <source>
        <dbReference type="SMART" id="SM00646"/>
    </source>
</evidence>
<sequence length="440" mass="47448">MVLKRFALLLIALLGIASAQSTKPLLAGATLLEAVYPGGFGVSYVEAKPFARALGLAYWQDEGQVILGLGPRRLRFVITPQPGSKSALKKLVTAKVPSALRSQDRVLIPLRYTAKALGALYSGSESSLRVLLPEARLRALEHRVEGGRDVLALRTDRDLNAVRAPDGGWWLIGLRAEEGVREVRGLYLQGVRFTPGPFGTRLSLEGAEGWPLQVAYAPSEVRFYVGPAADARSSEGPLVVIDPGHGGADDGARYGSLSEKEIVLKVAREAAQRLRKLGYRTVLTRDDDRDPGQYARAQWAAKADVFVSVHLAGSPAVPPGPVVYRYARAQAGLPVFVARARALLDRGGYQPVLRRYAASPDAVDRFNDLLEEELGRIGLTARRADTPLYLLEHAPGAALLVELGSLHDATDRARLSNTAQQSAYAQVIVRAVARYLGGGP</sequence>
<dbReference type="GO" id="GO:0030288">
    <property type="term" value="C:outer membrane-bounded periplasmic space"/>
    <property type="evidence" value="ECO:0007669"/>
    <property type="project" value="TreeGrafter"/>
</dbReference>
<dbReference type="PANTHER" id="PTHR30404">
    <property type="entry name" value="N-ACETYLMURAMOYL-L-ALANINE AMIDASE"/>
    <property type="match status" value="1"/>
</dbReference>
<dbReference type="Proteomes" id="UP000885759">
    <property type="component" value="Unassembled WGS sequence"/>
</dbReference>
<dbReference type="InterPro" id="IPR050695">
    <property type="entry name" value="N-acetylmuramoyl_amidase_3"/>
</dbReference>
<dbReference type="CDD" id="cd02696">
    <property type="entry name" value="MurNAc-LAA"/>
    <property type="match status" value="1"/>
</dbReference>
<dbReference type="SUPFAM" id="SSF53187">
    <property type="entry name" value="Zn-dependent exopeptidases"/>
    <property type="match status" value="1"/>
</dbReference>
<accession>A0A7C4VJU8</accession>
<dbReference type="Gene3D" id="3.40.630.40">
    <property type="entry name" value="Zn-dependent exopeptidases"/>
    <property type="match status" value="1"/>
</dbReference>
<evidence type="ECO:0000256" key="2">
    <source>
        <dbReference type="SAM" id="SignalP"/>
    </source>
</evidence>
<feature type="signal peptide" evidence="2">
    <location>
        <begin position="1"/>
        <end position="19"/>
    </location>
</feature>
<evidence type="ECO:0000256" key="1">
    <source>
        <dbReference type="ARBA" id="ARBA00022801"/>
    </source>
</evidence>
<proteinExistence type="predicted"/>
<dbReference type="GO" id="GO:0008745">
    <property type="term" value="F:N-acetylmuramoyl-L-alanine amidase activity"/>
    <property type="evidence" value="ECO:0007669"/>
    <property type="project" value="InterPro"/>
</dbReference>
<feature type="chain" id="PRO_5027587230" description="MurNAc-LAA domain-containing protein" evidence="2">
    <location>
        <begin position="20"/>
        <end position="440"/>
    </location>
</feature>
<dbReference type="AlphaFoldDB" id="A0A7C4VJU8"/>
<evidence type="ECO:0000313" key="4">
    <source>
        <dbReference type="EMBL" id="HGY09042.1"/>
    </source>
</evidence>
<comment type="caution">
    <text evidence="4">The sequence shown here is derived from an EMBL/GenBank/DDBJ whole genome shotgun (WGS) entry which is preliminary data.</text>
</comment>
<feature type="domain" description="MurNAc-LAA" evidence="3">
    <location>
        <begin position="295"/>
        <end position="433"/>
    </location>
</feature>
<dbReference type="Pfam" id="PF01520">
    <property type="entry name" value="Amidase_3"/>
    <property type="match status" value="1"/>
</dbReference>
<gene>
    <name evidence="4" type="ORF">ENK37_03160</name>
</gene>
<dbReference type="SMART" id="SM00646">
    <property type="entry name" value="Ami_3"/>
    <property type="match status" value="1"/>
</dbReference>
<dbReference type="InterPro" id="IPR002508">
    <property type="entry name" value="MurNAc-LAA_cat"/>
</dbReference>
<keyword evidence="1" id="KW-0378">Hydrolase</keyword>
<name>A0A7C4VJU8_9DEIN</name>
<organism evidence="4">
    <name type="scientific">Oceanithermus profundus</name>
    <dbReference type="NCBI Taxonomy" id="187137"/>
    <lineage>
        <taxon>Bacteria</taxon>
        <taxon>Thermotogati</taxon>
        <taxon>Deinococcota</taxon>
        <taxon>Deinococci</taxon>
        <taxon>Thermales</taxon>
        <taxon>Thermaceae</taxon>
        <taxon>Oceanithermus</taxon>
    </lineage>
</organism>
<dbReference type="EMBL" id="DRPZ01000084">
    <property type="protein sequence ID" value="HGY09042.1"/>
    <property type="molecule type" value="Genomic_DNA"/>
</dbReference>